<evidence type="ECO:0000313" key="2">
    <source>
        <dbReference type="EMBL" id="KAL2845793.1"/>
    </source>
</evidence>
<feature type="region of interest" description="Disordered" evidence="1">
    <location>
        <begin position="1"/>
        <end position="29"/>
    </location>
</feature>
<proteinExistence type="predicted"/>
<gene>
    <name evidence="2" type="ORF">BJX68DRAFT_130947</name>
</gene>
<comment type="caution">
    <text evidence="2">The sequence shown here is derived from an EMBL/GenBank/DDBJ whole genome shotgun (WGS) entry which is preliminary data.</text>
</comment>
<evidence type="ECO:0000256" key="1">
    <source>
        <dbReference type="SAM" id="MobiDB-lite"/>
    </source>
</evidence>
<evidence type="ECO:0000313" key="3">
    <source>
        <dbReference type="Proteomes" id="UP001610444"/>
    </source>
</evidence>
<dbReference type="RefSeq" id="XP_070896816.1">
    <property type="nucleotide sequence ID" value="XM_071036297.1"/>
</dbReference>
<dbReference type="GeneID" id="98151461"/>
<protein>
    <submittedName>
        <fullName evidence="2">Uncharacterized protein</fullName>
    </submittedName>
</protein>
<dbReference type="Proteomes" id="UP001610444">
    <property type="component" value="Unassembled WGS sequence"/>
</dbReference>
<sequence>MATVFPMKLATRHRKRDNRGPPVTLQTCITGSTSRDHIQDCLEDRAWSSCDPPTRPHMPAFAYKQPEVCAPESAQHVNSPRFVVLMALAIVGRWRPSFRDHVAAEWSLTPWPSKIPEHVGLPLVN</sequence>
<reference evidence="2 3" key="1">
    <citation type="submission" date="2024-07" db="EMBL/GenBank/DDBJ databases">
        <title>Section-level genome sequencing and comparative genomics of Aspergillus sections Usti and Cavernicolus.</title>
        <authorList>
            <consortium name="Lawrence Berkeley National Laboratory"/>
            <person name="Nybo J.L."/>
            <person name="Vesth T.C."/>
            <person name="Theobald S."/>
            <person name="Frisvad J.C."/>
            <person name="Larsen T.O."/>
            <person name="Kjaerboelling I."/>
            <person name="Rothschild-Mancinelli K."/>
            <person name="Lyhne E.K."/>
            <person name="Kogle M.E."/>
            <person name="Barry K."/>
            <person name="Clum A."/>
            <person name="Na H."/>
            <person name="Ledsgaard L."/>
            <person name="Lin J."/>
            <person name="Lipzen A."/>
            <person name="Kuo A."/>
            <person name="Riley R."/>
            <person name="Mondo S."/>
            <person name="LaButti K."/>
            <person name="Haridas S."/>
            <person name="Pangalinan J."/>
            <person name="Salamov A.A."/>
            <person name="Simmons B.A."/>
            <person name="Magnuson J.K."/>
            <person name="Chen J."/>
            <person name="Drula E."/>
            <person name="Henrissat B."/>
            <person name="Wiebenga A."/>
            <person name="Lubbers R.J."/>
            <person name="Gomes A.C."/>
            <person name="Macurrencykelacurrency M.R."/>
            <person name="Stajich J."/>
            <person name="Grigoriev I.V."/>
            <person name="Mortensen U.H."/>
            <person name="De vries R.P."/>
            <person name="Baker S.E."/>
            <person name="Andersen M.R."/>
        </authorList>
    </citation>
    <scope>NUCLEOTIDE SEQUENCE [LARGE SCALE GENOMIC DNA]</scope>
    <source>
        <strain evidence="2 3">CBS 756.74</strain>
    </source>
</reference>
<name>A0ABR4K0C4_9EURO</name>
<organism evidence="2 3">
    <name type="scientific">Aspergillus pseudodeflectus</name>
    <dbReference type="NCBI Taxonomy" id="176178"/>
    <lineage>
        <taxon>Eukaryota</taxon>
        <taxon>Fungi</taxon>
        <taxon>Dikarya</taxon>
        <taxon>Ascomycota</taxon>
        <taxon>Pezizomycotina</taxon>
        <taxon>Eurotiomycetes</taxon>
        <taxon>Eurotiomycetidae</taxon>
        <taxon>Eurotiales</taxon>
        <taxon>Aspergillaceae</taxon>
        <taxon>Aspergillus</taxon>
        <taxon>Aspergillus subgen. Nidulantes</taxon>
    </lineage>
</organism>
<keyword evidence="3" id="KW-1185">Reference proteome</keyword>
<accession>A0ABR4K0C4</accession>
<dbReference type="EMBL" id="JBFXLR010000035">
    <property type="protein sequence ID" value="KAL2845793.1"/>
    <property type="molecule type" value="Genomic_DNA"/>
</dbReference>